<organism evidence="2 3">
    <name type="scientific">Monoraphidium neglectum</name>
    <dbReference type="NCBI Taxonomy" id="145388"/>
    <lineage>
        <taxon>Eukaryota</taxon>
        <taxon>Viridiplantae</taxon>
        <taxon>Chlorophyta</taxon>
        <taxon>core chlorophytes</taxon>
        <taxon>Chlorophyceae</taxon>
        <taxon>CS clade</taxon>
        <taxon>Sphaeropleales</taxon>
        <taxon>Selenastraceae</taxon>
        <taxon>Monoraphidium</taxon>
    </lineage>
</organism>
<evidence type="ECO:0000256" key="1">
    <source>
        <dbReference type="SAM" id="MobiDB-lite"/>
    </source>
</evidence>
<dbReference type="EMBL" id="KK100520">
    <property type="protein sequence ID" value="KIZ05340.1"/>
    <property type="molecule type" value="Genomic_DNA"/>
</dbReference>
<proteinExistence type="predicted"/>
<feature type="region of interest" description="Disordered" evidence="1">
    <location>
        <begin position="420"/>
        <end position="466"/>
    </location>
</feature>
<name>A0A0D2MRX1_9CHLO</name>
<dbReference type="PANTHER" id="PTHR21228">
    <property type="entry name" value="FAST LEU-RICH DOMAIN-CONTAINING"/>
    <property type="match status" value="1"/>
</dbReference>
<sequence length="714" mass="74092">MHPAHRADLACLLRELRDITEQLLPSCRPRELSTIAAGFARLRAADRRLMQLLLARCPLRALRPQELSQLAWAVAKSQHNPDAAWVEELLSTSQRVLDSTAADAAVTAACGSRAGAAGPAGKQQQPRCAGSRGAGAPRPVVLGEEGFKPQELCNVAWALAVLQRRCALVTGPGPAGGPACARVQPSWFAALRGAALAQLAGFGPGDAAMCLWSLAALGHSPPDAWLGVFAARAAGLAPRMEEPHVAATLWAVSRMRRAAGGAPLGACLCSSSSSSSSISTSSSSNSGGGGSGMPGIPPLGSSSTAEFLQTGTPLTSSSDHLHGRGTSGEATPHGGGGGGTSGDEAAAGVAHLVGALQARAFCLLPAMRRPMLNVTLALSASARMGAPPPAEHVHAMLLRVQALLAWGGAADGHWRSPAAASEHGLAAGQPAAGGGAAARPAAVDRLREHQESERRHTAARERVRQRGWSPRDLATVAWALAALGYRPSDAWLGAAIASASAVLHTFHNRELSLLLHSLVRLRARPPAAFVGAAARVSLSHSASFNAQSAAHVVCALARLRAPRRPGAGQAATLLQVFLSRVDDSVEGTARNVAAVAYRLPDLIRPARLKALPEGAWPRHAPGRELLARLASAARARLRDCSAADLALLAAGFARLRHHPGQEWLEAHARRCAVVDAQFSERERARLEAALAVIAALPKPQEQAANAPHFGMQCL</sequence>
<evidence type="ECO:0008006" key="4">
    <source>
        <dbReference type="Google" id="ProtNLM"/>
    </source>
</evidence>
<dbReference type="GeneID" id="25735494"/>
<dbReference type="OrthoDB" id="10680570at2759"/>
<feature type="compositionally biased region" description="Basic and acidic residues" evidence="1">
    <location>
        <begin position="442"/>
        <end position="464"/>
    </location>
</feature>
<dbReference type="Proteomes" id="UP000054498">
    <property type="component" value="Unassembled WGS sequence"/>
</dbReference>
<protein>
    <recommendedName>
        <fullName evidence="4">RAP domain-containing protein</fullName>
    </recommendedName>
</protein>
<dbReference type="AlphaFoldDB" id="A0A0D2MRX1"/>
<gene>
    <name evidence="2" type="ORF">MNEG_2616</name>
</gene>
<dbReference type="GO" id="GO:0003723">
    <property type="term" value="F:RNA binding"/>
    <property type="evidence" value="ECO:0007669"/>
    <property type="project" value="TreeGrafter"/>
</dbReference>
<dbReference type="KEGG" id="mng:MNEG_2616"/>
<dbReference type="InterPro" id="IPR050870">
    <property type="entry name" value="FAST_kinase"/>
</dbReference>
<accession>A0A0D2MRX1</accession>
<dbReference type="PANTHER" id="PTHR21228:SF40">
    <property type="entry name" value="LD45607P"/>
    <property type="match status" value="1"/>
</dbReference>
<dbReference type="RefSeq" id="XP_013904359.1">
    <property type="nucleotide sequence ID" value="XM_014048905.1"/>
</dbReference>
<dbReference type="GO" id="GO:0035770">
    <property type="term" value="C:ribonucleoprotein granule"/>
    <property type="evidence" value="ECO:0007669"/>
    <property type="project" value="TreeGrafter"/>
</dbReference>
<evidence type="ECO:0000313" key="2">
    <source>
        <dbReference type="EMBL" id="KIZ05340.1"/>
    </source>
</evidence>
<feature type="region of interest" description="Disordered" evidence="1">
    <location>
        <begin position="115"/>
        <end position="135"/>
    </location>
</feature>
<dbReference type="GO" id="GO:1901259">
    <property type="term" value="P:chloroplast rRNA processing"/>
    <property type="evidence" value="ECO:0007669"/>
    <property type="project" value="TreeGrafter"/>
</dbReference>
<dbReference type="GO" id="GO:0009507">
    <property type="term" value="C:chloroplast"/>
    <property type="evidence" value="ECO:0007669"/>
    <property type="project" value="GOC"/>
</dbReference>
<dbReference type="GO" id="GO:0000963">
    <property type="term" value="P:mitochondrial RNA processing"/>
    <property type="evidence" value="ECO:0007669"/>
    <property type="project" value="TreeGrafter"/>
</dbReference>
<feature type="region of interest" description="Disordered" evidence="1">
    <location>
        <begin position="272"/>
        <end position="343"/>
    </location>
</feature>
<keyword evidence="3" id="KW-1185">Reference proteome</keyword>
<feature type="compositionally biased region" description="Low complexity" evidence="1">
    <location>
        <begin position="115"/>
        <end position="126"/>
    </location>
</feature>
<reference evidence="2 3" key="1">
    <citation type="journal article" date="2013" name="BMC Genomics">
        <title>Reconstruction of the lipid metabolism for the microalga Monoraphidium neglectum from its genome sequence reveals characteristics suitable for biofuel production.</title>
        <authorList>
            <person name="Bogen C."/>
            <person name="Al-Dilaimi A."/>
            <person name="Albersmeier A."/>
            <person name="Wichmann J."/>
            <person name="Grundmann M."/>
            <person name="Rupp O."/>
            <person name="Lauersen K.J."/>
            <person name="Blifernez-Klassen O."/>
            <person name="Kalinowski J."/>
            <person name="Goesmann A."/>
            <person name="Mussgnug J.H."/>
            <person name="Kruse O."/>
        </authorList>
    </citation>
    <scope>NUCLEOTIDE SEQUENCE [LARGE SCALE GENOMIC DNA]</scope>
    <source>
        <strain evidence="2 3">SAG 48.87</strain>
    </source>
</reference>
<evidence type="ECO:0000313" key="3">
    <source>
        <dbReference type="Proteomes" id="UP000054498"/>
    </source>
</evidence>
<feature type="compositionally biased region" description="Polar residues" evidence="1">
    <location>
        <begin position="304"/>
        <end position="318"/>
    </location>
</feature>
<feature type="compositionally biased region" description="Low complexity" evidence="1">
    <location>
        <begin position="272"/>
        <end position="285"/>
    </location>
</feature>
<dbReference type="GO" id="GO:0005759">
    <property type="term" value="C:mitochondrial matrix"/>
    <property type="evidence" value="ECO:0007669"/>
    <property type="project" value="TreeGrafter"/>
</dbReference>
<dbReference type="GO" id="GO:0044528">
    <property type="term" value="P:regulation of mitochondrial mRNA stability"/>
    <property type="evidence" value="ECO:0007669"/>
    <property type="project" value="TreeGrafter"/>
</dbReference>